<keyword evidence="3" id="KW-1185">Reference proteome</keyword>
<accession>A0ABY6D951</accession>
<protein>
    <recommendedName>
        <fullName evidence="4">Polyketide synthase</fullName>
    </recommendedName>
</protein>
<evidence type="ECO:0000313" key="3">
    <source>
        <dbReference type="Proteomes" id="UP001064087"/>
    </source>
</evidence>
<proteinExistence type="predicted"/>
<dbReference type="RefSeq" id="WP_165195473.1">
    <property type="nucleotide sequence ID" value="NZ_CP106738.1"/>
</dbReference>
<dbReference type="EMBL" id="CP106738">
    <property type="protein sequence ID" value="UXX81708.1"/>
    <property type="molecule type" value="Genomic_DNA"/>
</dbReference>
<evidence type="ECO:0000313" key="2">
    <source>
        <dbReference type="EMBL" id="UXX81708.1"/>
    </source>
</evidence>
<sequence length="117" mass="12603">MYSISMRLMIVSVLTVALTAVGFAHKTAQTQNSPDLEAYLQIAGSLEGICGTLDDTFGNGPDCEACRLVDTMMTPVIAPGPSRHLPVAISQMRHLALLRHHAKPLDSNQRSRAPPHA</sequence>
<name>A0ABY6D951_9RHOB</name>
<gene>
    <name evidence="2" type="ORF">N7U68_11250</name>
</gene>
<organism evidence="2 3">
    <name type="scientific">Roseovarius pelagicus</name>
    <dbReference type="NCBI Taxonomy" id="2980108"/>
    <lineage>
        <taxon>Bacteria</taxon>
        <taxon>Pseudomonadati</taxon>
        <taxon>Pseudomonadota</taxon>
        <taxon>Alphaproteobacteria</taxon>
        <taxon>Rhodobacterales</taxon>
        <taxon>Roseobacteraceae</taxon>
        <taxon>Roseovarius</taxon>
    </lineage>
</organism>
<dbReference type="Proteomes" id="UP001064087">
    <property type="component" value="Chromosome"/>
</dbReference>
<evidence type="ECO:0000256" key="1">
    <source>
        <dbReference type="SAM" id="SignalP"/>
    </source>
</evidence>
<reference evidence="2" key="1">
    <citation type="submission" date="2022-10" db="EMBL/GenBank/DDBJ databases">
        <title>Roseovarius pelagicus sp. nov., isolated from Arctic seawater.</title>
        <authorList>
            <person name="Hong Y.W."/>
            <person name="Hwang C.Y."/>
        </authorList>
    </citation>
    <scope>NUCLEOTIDE SEQUENCE</scope>
    <source>
        <strain evidence="2">HL-MP18</strain>
    </source>
</reference>
<feature type="chain" id="PRO_5047273061" description="Polyketide synthase" evidence="1">
    <location>
        <begin position="20"/>
        <end position="117"/>
    </location>
</feature>
<evidence type="ECO:0008006" key="4">
    <source>
        <dbReference type="Google" id="ProtNLM"/>
    </source>
</evidence>
<keyword evidence="1" id="KW-0732">Signal</keyword>
<feature type="signal peptide" evidence="1">
    <location>
        <begin position="1"/>
        <end position="19"/>
    </location>
</feature>